<reference evidence="2 3" key="1">
    <citation type="journal article" date="2016" name="Nat. Commun.">
        <title>Thousands of microbial genomes shed light on interconnected biogeochemical processes in an aquifer system.</title>
        <authorList>
            <person name="Anantharaman K."/>
            <person name="Brown C.T."/>
            <person name="Hug L.A."/>
            <person name="Sharon I."/>
            <person name="Castelle C.J."/>
            <person name="Probst A.J."/>
            <person name="Thomas B.C."/>
            <person name="Singh A."/>
            <person name="Wilkins M.J."/>
            <person name="Karaoz U."/>
            <person name="Brodie E.L."/>
            <person name="Williams K.H."/>
            <person name="Hubbard S.S."/>
            <person name="Banfield J.F."/>
        </authorList>
    </citation>
    <scope>NUCLEOTIDE SEQUENCE [LARGE SCALE GENOMIC DNA]</scope>
</reference>
<name>A0A1F6FTK7_9BACT</name>
<proteinExistence type="predicted"/>
<evidence type="ECO:0000313" key="3">
    <source>
        <dbReference type="Proteomes" id="UP000179230"/>
    </source>
</evidence>
<comment type="caution">
    <text evidence="2">The sequence shown here is derived from an EMBL/GenBank/DDBJ whole genome shotgun (WGS) entry which is preliminary data.</text>
</comment>
<feature type="transmembrane region" description="Helical" evidence="1">
    <location>
        <begin position="24"/>
        <end position="47"/>
    </location>
</feature>
<sequence length="185" mass="20646">MINLIPPAARKNIIKEYWVRVVTVWLFLAGTVSLIILFLLLPTYVLIGMQNNLLKQDVATASLKSHSYDVSATVLLNANRQAQLLVDTREVTPFSLYTNKLEKLAGTKVTIQEMRFSRLESLAGTIQISGVSNTRQNLADFRDAIEADQNFSTVDLPISSLVKDRDLLFSMEITLATTTITNITN</sequence>
<evidence type="ECO:0000256" key="1">
    <source>
        <dbReference type="SAM" id="Phobius"/>
    </source>
</evidence>
<keyword evidence="1" id="KW-1133">Transmembrane helix</keyword>
<dbReference type="Pfam" id="PF05137">
    <property type="entry name" value="PilN"/>
    <property type="match status" value="1"/>
</dbReference>
<evidence type="ECO:0000313" key="2">
    <source>
        <dbReference type="EMBL" id="OGG89175.1"/>
    </source>
</evidence>
<accession>A0A1F6FTK7</accession>
<gene>
    <name evidence="2" type="ORF">A2592_00545</name>
</gene>
<organism evidence="2 3">
    <name type="scientific">Candidatus Kaiserbacteria bacterium RIFOXYD1_FULL_42_15</name>
    <dbReference type="NCBI Taxonomy" id="1798532"/>
    <lineage>
        <taxon>Bacteria</taxon>
        <taxon>Candidatus Kaiseribacteriota</taxon>
    </lineage>
</organism>
<keyword evidence="1" id="KW-0812">Transmembrane</keyword>
<protein>
    <submittedName>
        <fullName evidence="2">Uncharacterized protein</fullName>
    </submittedName>
</protein>
<dbReference type="InterPro" id="IPR007813">
    <property type="entry name" value="PilN"/>
</dbReference>
<keyword evidence="1" id="KW-0472">Membrane</keyword>
<dbReference type="AlphaFoldDB" id="A0A1F6FTK7"/>
<dbReference type="EMBL" id="MFMT01000005">
    <property type="protein sequence ID" value="OGG89175.1"/>
    <property type="molecule type" value="Genomic_DNA"/>
</dbReference>
<dbReference type="Proteomes" id="UP000179230">
    <property type="component" value="Unassembled WGS sequence"/>
</dbReference>